<dbReference type="AlphaFoldDB" id="A0AAE3GRN3"/>
<dbReference type="InterPro" id="IPR010331">
    <property type="entry name" value="ExoD"/>
</dbReference>
<comment type="caution">
    <text evidence="2">The sequence shown here is derived from an EMBL/GenBank/DDBJ whole genome shotgun (WGS) entry which is preliminary data.</text>
</comment>
<feature type="transmembrane region" description="Helical" evidence="1">
    <location>
        <begin position="46"/>
        <end position="67"/>
    </location>
</feature>
<evidence type="ECO:0000313" key="3">
    <source>
        <dbReference type="Proteomes" id="UP001204953"/>
    </source>
</evidence>
<feature type="transmembrane region" description="Helical" evidence="1">
    <location>
        <begin position="123"/>
        <end position="145"/>
    </location>
</feature>
<protein>
    <submittedName>
        <fullName evidence="2">Exopolysaccharide biosynthesis protein</fullName>
    </submittedName>
</protein>
<sequence>MDLKFYRDIQSLLKQLATHPLTVKDILAQTSERGFSVMILLLTLPFLFPVPPGFATVLGWGCFLLALQMAMGRRKPWLPRQIAKFQFPQWFSRELLINLKRLTKLLEKFVRPRLLSVAANPKIWRWNGICIAWLTVLLMLPIPFTNPIPTVGILLLAIATLEEDGLLMCISYGVMALITLFFGFIFYAIWLAPQLLPNLFQ</sequence>
<dbReference type="Proteomes" id="UP001204953">
    <property type="component" value="Unassembled WGS sequence"/>
</dbReference>
<gene>
    <name evidence="2" type="ORF">NJ959_09440</name>
</gene>
<organism evidence="2 3">
    <name type="scientific">Limnofasciculus baicalensis BBK-W-15</name>
    <dbReference type="NCBI Taxonomy" id="2699891"/>
    <lineage>
        <taxon>Bacteria</taxon>
        <taxon>Bacillati</taxon>
        <taxon>Cyanobacteriota</taxon>
        <taxon>Cyanophyceae</taxon>
        <taxon>Coleofasciculales</taxon>
        <taxon>Coleofasciculaceae</taxon>
        <taxon>Limnofasciculus</taxon>
        <taxon>Limnofasciculus baicalensis</taxon>
    </lineage>
</organism>
<evidence type="ECO:0000313" key="2">
    <source>
        <dbReference type="EMBL" id="MCP2728691.1"/>
    </source>
</evidence>
<dbReference type="PIRSF" id="PIRSF033239">
    <property type="entry name" value="ExoD"/>
    <property type="match status" value="1"/>
</dbReference>
<dbReference type="PANTHER" id="PTHR41795">
    <property type="entry name" value="EXOPOLYSACCHARIDE SYNTHESIS PROTEIN"/>
    <property type="match status" value="1"/>
</dbReference>
<dbReference type="EMBL" id="JAMZMM010000068">
    <property type="protein sequence ID" value="MCP2728691.1"/>
    <property type="molecule type" value="Genomic_DNA"/>
</dbReference>
<dbReference type="RefSeq" id="WP_254011486.1">
    <property type="nucleotide sequence ID" value="NZ_JAMZMM010000068.1"/>
</dbReference>
<name>A0AAE3GRN3_9CYAN</name>
<feature type="transmembrane region" description="Helical" evidence="1">
    <location>
        <begin position="165"/>
        <end position="192"/>
    </location>
</feature>
<keyword evidence="3" id="KW-1185">Reference proteome</keyword>
<keyword evidence="1" id="KW-0812">Transmembrane</keyword>
<accession>A0AAE3GRN3</accession>
<dbReference type="Pfam" id="PF06055">
    <property type="entry name" value="ExoD"/>
    <property type="match status" value="1"/>
</dbReference>
<keyword evidence="1" id="KW-1133">Transmembrane helix</keyword>
<dbReference type="PANTHER" id="PTHR41795:SF1">
    <property type="entry name" value="EXOPOLYSACCHARIDE SYNTHESIS PROTEIN"/>
    <property type="match status" value="1"/>
</dbReference>
<reference evidence="2" key="1">
    <citation type="submission" date="2022-06" db="EMBL/GenBank/DDBJ databases">
        <title>New cyanobacteria of genus Symplocastrum in benthos of Lake Baikal.</title>
        <authorList>
            <person name="Sorokovikova E."/>
            <person name="Tikhonova I."/>
            <person name="Krasnopeev A."/>
            <person name="Evseev P."/>
            <person name="Gladkikh A."/>
            <person name="Belykh O."/>
        </authorList>
    </citation>
    <scope>NUCLEOTIDE SEQUENCE</scope>
    <source>
        <strain evidence="2">BBK-W-15</strain>
    </source>
</reference>
<evidence type="ECO:0000256" key="1">
    <source>
        <dbReference type="SAM" id="Phobius"/>
    </source>
</evidence>
<keyword evidence="1" id="KW-0472">Membrane</keyword>
<proteinExistence type="predicted"/>